<sequence length="169" mass="18941">MPTSSEFLSAINSSDQGFDSYSPVSNVLRFNTRIEGQLQQSEVGYTETELGTWRSSFTSQEDADIHIAVLWIQSNSLLFLLRNVGIEAQKTEPYEPFVASEKVCPNHSIDPRRDDTRRGNLILELGCLMRLTLESEGESSYLVYGGRALNLQEVRATVRSNGKTGYRLA</sequence>
<dbReference type="Proteomes" id="UP001605036">
    <property type="component" value="Unassembled WGS sequence"/>
</dbReference>
<name>A0ABD1XYM5_9MARC</name>
<evidence type="ECO:0000313" key="2">
    <source>
        <dbReference type="Proteomes" id="UP001605036"/>
    </source>
</evidence>
<comment type="caution">
    <text evidence="1">The sequence shown here is derived from an EMBL/GenBank/DDBJ whole genome shotgun (WGS) entry which is preliminary data.</text>
</comment>
<evidence type="ECO:0000313" key="1">
    <source>
        <dbReference type="EMBL" id="KAL2614062.1"/>
    </source>
</evidence>
<proteinExistence type="predicted"/>
<dbReference type="AlphaFoldDB" id="A0ABD1XYM5"/>
<accession>A0ABD1XYM5</accession>
<reference evidence="1 2" key="1">
    <citation type="submission" date="2024-09" db="EMBL/GenBank/DDBJ databases">
        <title>Chromosome-scale assembly of Riccia fluitans.</title>
        <authorList>
            <person name="Paukszto L."/>
            <person name="Sawicki J."/>
            <person name="Karawczyk K."/>
            <person name="Piernik-Szablinska J."/>
            <person name="Szczecinska M."/>
            <person name="Mazdziarz M."/>
        </authorList>
    </citation>
    <scope>NUCLEOTIDE SEQUENCE [LARGE SCALE GENOMIC DNA]</scope>
    <source>
        <strain evidence="1">Rf_01</strain>
        <tissue evidence="1">Aerial parts of the thallus</tissue>
    </source>
</reference>
<dbReference type="EMBL" id="JBHFFA010000007">
    <property type="protein sequence ID" value="KAL2614062.1"/>
    <property type="molecule type" value="Genomic_DNA"/>
</dbReference>
<protein>
    <submittedName>
        <fullName evidence="1">Uncharacterized protein</fullName>
    </submittedName>
</protein>
<organism evidence="1 2">
    <name type="scientific">Riccia fluitans</name>
    <dbReference type="NCBI Taxonomy" id="41844"/>
    <lineage>
        <taxon>Eukaryota</taxon>
        <taxon>Viridiplantae</taxon>
        <taxon>Streptophyta</taxon>
        <taxon>Embryophyta</taxon>
        <taxon>Marchantiophyta</taxon>
        <taxon>Marchantiopsida</taxon>
        <taxon>Marchantiidae</taxon>
        <taxon>Marchantiales</taxon>
        <taxon>Ricciaceae</taxon>
        <taxon>Riccia</taxon>
    </lineage>
</organism>
<keyword evidence="2" id="KW-1185">Reference proteome</keyword>
<gene>
    <name evidence="1" type="ORF">R1flu_025754</name>
</gene>